<accession>A0ACC0Z8R4</accession>
<proteinExistence type="predicted"/>
<reference evidence="2" key="1">
    <citation type="journal article" date="2023" name="G3 (Bethesda)">
        <title>Genome assembly and association tests identify interacting loci associated with vigor, precocity, and sex in interspecific pistachio rootstocks.</title>
        <authorList>
            <person name="Palmer W."/>
            <person name="Jacygrad E."/>
            <person name="Sagayaradj S."/>
            <person name="Cavanaugh K."/>
            <person name="Han R."/>
            <person name="Bertier L."/>
            <person name="Beede B."/>
            <person name="Kafkas S."/>
            <person name="Golino D."/>
            <person name="Preece J."/>
            <person name="Michelmore R."/>
        </authorList>
    </citation>
    <scope>NUCLEOTIDE SEQUENCE [LARGE SCALE GENOMIC DNA]</scope>
</reference>
<keyword evidence="2" id="KW-1185">Reference proteome</keyword>
<dbReference type="Proteomes" id="UP001163603">
    <property type="component" value="Chromosome 2"/>
</dbReference>
<evidence type="ECO:0000313" key="1">
    <source>
        <dbReference type="EMBL" id="KAJ0047804.1"/>
    </source>
</evidence>
<evidence type="ECO:0000313" key="2">
    <source>
        <dbReference type="Proteomes" id="UP001163603"/>
    </source>
</evidence>
<gene>
    <name evidence="1" type="ORF">Pint_15987</name>
</gene>
<sequence>MHKNIMCWLLSPPLHSSKRKLRSKQSKLQVYRLIRRRSCEEKDMELNNLKLYLENKSIIEENEKLRKKANLLHQENLILMSEFQTKFSHLDRFSTTLFLLLHNHS</sequence>
<dbReference type="EMBL" id="CM047737">
    <property type="protein sequence ID" value="KAJ0047804.1"/>
    <property type="molecule type" value="Genomic_DNA"/>
</dbReference>
<protein>
    <submittedName>
        <fullName evidence="1">Uncharacterized protein</fullName>
    </submittedName>
</protein>
<organism evidence="1 2">
    <name type="scientific">Pistacia integerrima</name>
    <dbReference type="NCBI Taxonomy" id="434235"/>
    <lineage>
        <taxon>Eukaryota</taxon>
        <taxon>Viridiplantae</taxon>
        <taxon>Streptophyta</taxon>
        <taxon>Embryophyta</taxon>
        <taxon>Tracheophyta</taxon>
        <taxon>Spermatophyta</taxon>
        <taxon>Magnoliopsida</taxon>
        <taxon>eudicotyledons</taxon>
        <taxon>Gunneridae</taxon>
        <taxon>Pentapetalae</taxon>
        <taxon>rosids</taxon>
        <taxon>malvids</taxon>
        <taxon>Sapindales</taxon>
        <taxon>Anacardiaceae</taxon>
        <taxon>Pistacia</taxon>
    </lineage>
</organism>
<name>A0ACC0Z8R4_9ROSI</name>
<comment type="caution">
    <text evidence="1">The sequence shown here is derived from an EMBL/GenBank/DDBJ whole genome shotgun (WGS) entry which is preliminary data.</text>
</comment>